<evidence type="ECO:0000313" key="3">
    <source>
        <dbReference type="Proteomes" id="UP000315295"/>
    </source>
</evidence>
<protein>
    <submittedName>
        <fullName evidence="2">Uncharacterized protein</fullName>
    </submittedName>
</protein>
<reference evidence="2 3" key="1">
    <citation type="journal article" date="2019" name="G3 (Bethesda)">
        <title>Sequencing of a Wild Apple (Malus baccata) Genome Unravels the Differences Between Cultivated and Wild Apple Species Regarding Disease Resistance and Cold Tolerance.</title>
        <authorList>
            <person name="Chen X."/>
        </authorList>
    </citation>
    <scope>NUCLEOTIDE SEQUENCE [LARGE SCALE GENOMIC DNA]</scope>
    <source>
        <strain evidence="3">cv. Shandingzi</strain>
        <tissue evidence="2">Leaves</tissue>
    </source>
</reference>
<proteinExistence type="predicted"/>
<dbReference type="Proteomes" id="UP000315295">
    <property type="component" value="Unassembled WGS sequence"/>
</dbReference>
<gene>
    <name evidence="2" type="ORF">C1H46_017763</name>
</gene>
<keyword evidence="3" id="KW-1185">Reference proteome</keyword>
<organism evidence="2 3">
    <name type="scientific">Malus baccata</name>
    <name type="common">Siberian crab apple</name>
    <name type="synonym">Pyrus baccata</name>
    <dbReference type="NCBI Taxonomy" id="106549"/>
    <lineage>
        <taxon>Eukaryota</taxon>
        <taxon>Viridiplantae</taxon>
        <taxon>Streptophyta</taxon>
        <taxon>Embryophyta</taxon>
        <taxon>Tracheophyta</taxon>
        <taxon>Spermatophyta</taxon>
        <taxon>Magnoliopsida</taxon>
        <taxon>eudicotyledons</taxon>
        <taxon>Gunneridae</taxon>
        <taxon>Pentapetalae</taxon>
        <taxon>rosids</taxon>
        <taxon>fabids</taxon>
        <taxon>Rosales</taxon>
        <taxon>Rosaceae</taxon>
        <taxon>Amygdaloideae</taxon>
        <taxon>Maleae</taxon>
        <taxon>Malus</taxon>
    </lineage>
</organism>
<dbReference type="EMBL" id="VIEB01000289">
    <property type="protein sequence ID" value="TQD96602.1"/>
    <property type="molecule type" value="Genomic_DNA"/>
</dbReference>
<evidence type="ECO:0000256" key="1">
    <source>
        <dbReference type="SAM" id="MobiDB-lite"/>
    </source>
</evidence>
<sequence length="110" mass="12738">MQKNNPHYRHIGERLQTLTAQNKSCMVAPPSSSSSPRPRKQVCTCSNRPGLNRCSRHGYAMPPGGEKWRRNYANKEVLRRALRPTKNRSLSLRWWNFQPMPSRLSNMSMA</sequence>
<evidence type="ECO:0000313" key="2">
    <source>
        <dbReference type="EMBL" id="TQD96602.1"/>
    </source>
</evidence>
<name>A0A540MDE3_MALBA</name>
<comment type="caution">
    <text evidence="2">The sequence shown here is derived from an EMBL/GenBank/DDBJ whole genome shotgun (WGS) entry which is preliminary data.</text>
</comment>
<accession>A0A540MDE3</accession>
<feature type="region of interest" description="Disordered" evidence="1">
    <location>
        <begin position="25"/>
        <end position="44"/>
    </location>
</feature>
<dbReference type="AlphaFoldDB" id="A0A540MDE3"/>